<comment type="caution">
    <text evidence="1">The sequence shown here is derived from an EMBL/GenBank/DDBJ whole genome shotgun (WGS) entry which is preliminary data.</text>
</comment>
<evidence type="ECO:0000313" key="2">
    <source>
        <dbReference type="Proteomes" id="UP000593561"/>
    </source>
</evidence>
<dbReference type="AlphaFoldDB" id="A0A7J8QVQ8"/>
<dbReference type="EMBL" id="JABFAC010000001">
    <property type="protein sequence ID" value="MBA0605667.1"/>
    <property type="molecule type" value="Genomic_DNA"/>
</dbReference>
<protein>
    <submittedName>
        <fullName evidence="1">Uncharacterized protein</fullName>
    </submittedName>
</protein>
<name>A0A7J8QVQ8_GOSDV</name>
<sequence length="59" mass="6477">MANGVAYSLATEGLKKGEQLYLQNEVPEYVVLVLEVEGGVGEGNEIEEGRKFKSFSRTI</sequence>
<gene>
    <name evidence="1" type="ORF">Godav_018218</name>
</gene>
<organism evidence="1 2">
    <name type="scientific">Gossypium davidsonii</name>
    <name type="common">Davidson's cotton</name>
    <name type="synonym">Gossypium klotzschianum subsp. davidsonii</name>
    <dbReference type="NCBI Taxonomy" id="34287"/>
    <lineage>
        <taxon>Eukaryota</taxon>
        <taxon>Viridiplantae</taxon>
        <taxon>Streptophyta</taxon>
        <taxon>Embryophyta</taxon>
        <taxon>Tracheophyta</taxon>
        <taxon>Spermatophyta</taxon>
        <taxon>Magnoliopsida</taxon>
        <taxon>eudicotyledons</taxon>
        <taxon>Gunneridae</taxon>
        <taxon>Pentapetalae</taxon>
        <taxon>rosids</taxon>
        <taxon>malvids</taxon>
        <taxon>Malvales</taxon>
        <taxon>Malvaceae</taxon>
        <taxon>Malvoideae</taxon>
        <taxon>Gossypium</taxon>
    </lineage>
</organism>
<proteinExistence type="predicted"/>
<feature type="non-terminal residue" evidence="1">
    <location>
        <position position="1"/>
    </location>
</feature>
<reference evidence="1 2" key="1">
    <citation type="journal article" date="2019" name="Genome Biol. Evol.">
        <title>Insights into the evolution of the New World diploid cottons (Gossypium, subgenus Houzingenia) based on genome sequencing.</title>
        <authorList>
            <person name="Grover C.E."/>
            <person name="Arick M.A. 2nd"/>
            <person name="Thrash A."/>
            <person name="Conover J.L."/>
            <person name="Sanders W.S."/>
            <person name="Peterson D.G."/>
            <person name="Frelichowski J.E."/>
            <person name="Scheffler J.A."/>
            <person name="Scheffler B.E."/>
            <person name="Wendel J.F."/>
        </authorList>
    </citation>
    <scope>NUCLEOTIDE SEQUENCE [LARGE SCALE GENOMIC DNA]</scope>
    <source>
        <strain evidence="1">27</strain>
        <tissue evidence="1">Leaf</tissue>
    </source>
</reference>
<accession>A0A7J8QVQ8</accession>
<evidence type="ECO:0000313" key="1">
    <source>
        <dbReference type="EMBL" id="MBA0605667.1"/>
    </source>
</evidence>
<keyword evidence="2" id="KW-1185">Reference proteome</keyword>
<dbReference type="Proteomes" id="UP000593561">
    <property type="component" value="Unassembled WGS sequence"/>
</dbReference>